<sequence length="365" mass="37487">MSLRLTPAPQALPANKPPSPVRPALKLAVRLNPDGAPLVLPPGHVPGFAGFPGPAGLAPPQMPHATVSLPTSPTNVALTPPVEARSPPPPPQAYAPPPPPVFPQVEGSTPQGYYLPPEAYDPPKAYVPPPPQACMPYAPPAPVPPPRPAYVSPPLGQFPRNEHGKFLCPAGCGRTFAHPPGAVAHGKTCAVRQAEAAARPRPPPRAYAPAAIEPSLDGIGRIVAAPQAHAPPSQAYAPPPAAPTTSRPLADVEFVIREPSSPLPAGAFGSGLQHPRDVGAARSLKVLPKRHAINGEASRGIVTHRPYAAAPPPATDWDAPAPYKGNLAMLLQAMIATEDGPAAALAAAMMAETNTPMAPPEALVA</sequence>
<comment type="caution">
    <text evidence="2">The sequence shown here is derived from an EMBL/GenBank/DDBJ whole genome shotgun (WGS) entry which is preliminary data.</text>
</comment>
<feature type="compositionally biased region" description="Pro residues" evidence="1">
    <location>
        <begin position="86"/>
        <end position="102"/>
    </location>
</feature>
<evidence type="ECO:0000313" key="2">
    <source>
        <dbReference type="EMBL" id="CAH0364135.1"/>
    </source>
</evidence>
<dbReference type="Proteomes" id="UP000789595">
    <property type="component" value="Unassembled WGS sequence"/>
</dbReference>
<keyword evidence="3" id="KW-1185">Reference proteome</keyword>
<dbReference type="AlphaFoldDB" id="A0A8J2WSV2"/>
<feature type="region of interest" description="Disordered" evidence="1">
    <location>
        <begin position="52"/>
        <end position="117"/>
    </location>
</feature>
<evidence type="ECO:0000313" key="3">
    <source>
        <dbReference type="Proteomes" id="UP000789595"/>
    </source>
</evidence>
<accession>A0A8J2WSV2</accession>
<feature type="region of interest" description="Disordered" evidence="1">
    <location>
        <begin position="1"/>
        <end position="22"/>
    </location>
</feature>
<gene>
    <name evidence="2" type="ORF">PECAL_1P04870</name>
</gene>
<name>A0A8J2WSV2_9STRA</name>
<protein>
    <submittedName>
        <fullName evidence="2">Uncharacterized protein</fullName>
    </submittedName>
</protein>
<evidence type="ECO:0000256" key="1">
    <source>
        <dbReference type="SAM" id="MobiDB-lite"/>
    </source>
</evidence>
<organism evidence="2 3">
    <name type="scientific">Pelagomonas calceolata</name>
    <dbReference type="NCBI Taxonomy" id="35677"/>
    <lineage>
        <taxon>Eukaryota</taxon>
        <taxon>Sar</taxon>
        <taxon>Stramenopiles</taxon>
        <taxon>Ochrophyta</taxon>
        <taxon>Pelagophyceae</taxon>
        <taxon>Pelagomonadales</taxon>
        <taxon>Pelagomonadaceae</taxon>
        <taxon>Pelagomonas</taxon>
    </lineage>
</organism>
<dbReference type="EMBL" id="CAKKNE010000001">
    <property type="protein sequence ID" value="CAH0364135.1"/>
    <property type="molecule type" value="Genomic_DNA"/>
</dbReference>
<proteinExistence type="predicted"/>
<feature type="compositionally biased region" description="Polar residues" evidence="1">
    <location>
        <begin position="68"/>
        <end position="77"/>
    </location>
</feature>
<reference evidence="2" key="1">
    <citation type="submission" date="2021-11" db="EMBL/GenBank/DDBJ databases">
        <authorList>
            <consortium name="Genoscope - CEA"/>
            <person name="William W."/>
        </authorList>
    </citation>
    <scope>NUCLEOTIDE SEQUENCE</scope>
</reference>